<proteinExistence type="predicted"/>
<sequence>MTRNPTASSASARTLRVADATLHYEVRGQGPLVALIGAPMDADAFAPLADLLAADYTVLTADPRGSNRSVLDDREQDTTPKLRAADLSGLLAHLDAGPAAVFGSSGGAVTALELARSRPDQVHMVIAHEPPVVELLEDAEDLHAGTEEMIATYLRGDVLGAWGKFMAQANIHLPAGVLEMMFGGERDPRALADERRWFAHELRATTRYRPDIDALRRSGVSIVAGIGEDSAGQLCDRTTRALAAALGVEPTLFPGDHTGFAQQPQQFVEPLRAVLRRARALSD</sequence>
<dbReference type="GO" id="GO:0046503">
    <property type="term" value="P:glycerolipid catabolic process"/>
    <property type="evidence" value="ECO:0007669"/>
    <property type="project" value="TreeGrafter"/>
</dbReference>
<dbReference type="InterPro" id="IPR050471">
    <property type="entry name" value="AB_hydrolase"/>
</dbReference>
<dbReference type="PANTHER" id="PTHR43433">
    <property type="entry name" value="HYDROLASE, ALPHA/BETA FOLD FAMILY PROTEIN"/>
    <property type="match status" value="1"/>
</dbReference>
<dbReference type="RefSeq" id="WP_039817355.1">
    <property type="nucleotide sequence ID" value="NZ_UGRY01000002.1"/>
</dbReference>
<dbReference type="SUPFAM" id="SSF53474">
    <property type="entry name" value="alpha/beta-Hydrolases"/>
    <property type="match status" value="1"/>
</dbReference>
<evidence type="ECO:0000313" key="3">
    <source>
        <dbReference type="Proteomes" id="UP000255467"/>
    </source>
</evidence>
<dbReference type="OrthoDB" id="3210164at2"/>
<accession>A0A378YIN5</accession>
<keyword evidence="2" id="KW-0378">Hydrolase</keyword>
<dbReference type="Proteomes" id="UP000255467">
    <property type="component" value="Unassembled WGS sequence"/>
</dbReference>
<keyword evidence="3" id="KW-1185">Reference proteome</keyword>
<dbReference type="STRING" id="1406858.GCA_000710895_02344"/>
<evidence type="ECO:0000259" key="1">
    <source>
        <dbReference type="Pfam" id="PF12697"/>
    </source>
</evidence>
<dbReference type="InterPro" id="IPR029058">
    <property type="entry name" value="AB_hydrolase_fold"/>
</dbReference>
<dbReference type="Gene3D" id="3.40.50.1820">
    <property type="entry name" value="alpha/beta hydrolase"/>
    <property type="match status" value="1"/>
</dbReference>
<dbReference type="InterPro" id="IPR000073">
    <property type="entry name" value="AB_hydrolase_1"/>
</dbReference>
<organism evidence="2 3">
    <name type="scientific">Nocardia otitidiscaviarum</name>
    <dbReference type="NCBI Taxonomy" id="1823"/>
    <lineage>
        <taxon>Bacteria</taxon>
        <taxon>Bacillati</taxon>
        <taxon>Actinomycetota</taxon>
        <taxon>Actinomycetes</taxon>
        <taxon>Mycobacteriales</taxon>
        <taxon>Nocardiaceae</taxon>
        <taxon>Nocardia</taxon>
    </lineage>
</organism>
<reference evidence="2 3" key="1">
    <citation type="submission" date="2018-06" db="EMBL/GenBank/DDBJ databases">
        <authorList>
            <consortium name="Pathogen Informatics"/>
            <person name="Doyle S."/>
        </authorList>
    </citation>
    <scope>NUCLEOTIDE SEQUENCE [LARGE SCALE GENOMIC DNA]</scope>
    <source>
        <strain evidence="2 3">NCTC1934</strain>
    </source>
</reference>
<evidence type="ECO:0000313" key="2">
    <source>
        <dbReference type="EMBL" id="SUA76351.1"/>
    </source>
</evidence>
<dbReference type="EC" id="3.-.-.-" evidence="2"/>
<name>A0A378YIN5_9NOCA</name>
<dbReference type="AlphaFoldDB" id="A0A378YIN5"/>
<dbReference type="EMBL" id="UGRY01000002">
    <property type="protein sequence ID" value="SUA76351.1"/>
    <property type="molecule type" value="Genomic_DNA"/>
</dbReference>
<gene>
    <name evidence="2" type="ORF">NCTC1934_02507</name>
</gene>
<feature type="domain" description="AB hydrolase-1" evidence="1">
    <location>
        <begin position="37"/>
        <end position="269"/>
    </location>
</feature>
<dbReference type="PANTHER" id="PTHR43433:SF5">
    <property type="entry name" value="AB HYDROLASE-1 DOMAIN-CONTAINING PROTEIN"/>
    <property type="match status" value="1"/>
</dbReference>
<protein>
    <submittedName>
        <fullName evidence="2">Uncharacterized hydrolase SAV2581</fullName>
        <ecNumber evidence="2">3.-.-.-</ecNumber>
    </submittedName>
</protein>
<dbReference type="GO" id="GO:0004806">
    <property type="term" value="F:triacylglycerol lipase activity"/>
    <property type="evidence" value="ECO:0007669"/>
    <property type="project" value="TreeGrafter"/>
</dbReference>
<dbReference type="Pfam" id="PF12697">
    <property type="entry name" value="Abhydrolase_6"/>
    <property type="match status" value="1"/>
</dbReference>